<evidence type="ECO:0000256" key="5">
    <source>
        <dbReference type="ARBA" id="ARBA00022989"/>
    </source>
</evidence>
<keyword evidence="2" id="KW-0813">Transport</keyword>
<feature type="transmembrane region" description="Helical" evidence="7">
    <location>
        <begin position="57"/>
        <end position="79"/>
    </location>
</feature>
<dbReference type="PANTHER" id="PTHR43386:SF1">
    <property type="entry name" value="D,D-DIPEPTIDE TRANSPORT SYSTEM PERMEASE PROTEIN DDPC-RELATED"/>
    <property type="match status" value="1"/>
</dbReference>
<reference evidence="9" key="1">
    <citation type="journal article" date="2015" name="Nature">
        <title>Complex archaea that bridge the gap between prokaryotes and eukaryotes.</title>
        <authorList>
            <person name="Spang A."/>
            <person name="Saw J.H."/>
            <person name="Jorgensen S.L."/>
            <person name="Zaremba-Niedzwiedzka K."/>
            <person name="Martijn J."/>
            <person name="Lind A.E."/>
            <person name="van Eijk R."/>
            <person name="Schleper C."/>
            <person name="Guy L."/>
            <person name="Ettema T.J."/>
        </authorList>
    </citation>
    <scope>NUCLEOTIDE SEQUENCE</scope>
</reference>
<evidence type="ECO:0000256" key="2">
    <source>
        <dbReference type="ARBA" id="ARBA00022448"/>
    </source>
</evidence>
<gene>
    <name evidence="9" type="ORF">LCGC14_1034460</name>
</gene>
<protein>
    <recommendedName>
        <fullName evidence="8">ABC transmembrane type-1 domain-containing protein</fullName>
    </recommendedName>
</protein>
<proteinExistence type="predicted"/>
<feature type="transmembrane region" description="Helical" evidence="7">
    <location>
        <begin position="130"/>
        <end position="156"/>
    </location>
</feature>
<dbReference type="InterPro" id="IPR035906">
    <property type="entry name" value="MetI-like_sf"/>
</dbReference>
<dbReference type="Pfam" id="PF00528">
    <property type="entry name" value="BPD_transp_1"/>
    <property type="match status" value="1"/>
</dbReference>
<keyword evidence="5 7" id="KW-1133">Transmembrane helix</keyword>
<dbReference type="PANTHER" id="PTHR43386">
    <property type="entry name" value="OLIGOPEPTIDE TRANSPORT SYSTEM PERMEASE PROTEIN APPC"/>
    <property type="match status" value="1"/>
</dbReference>
<dbReference type="EMBL" id="LAZR01004224">
    <property type="protein sequence ID" value="KKN10647.1"/>
    <property type="molecule type" value="Genomic_DNA"/>
</dbReference>
<comment type="caution">
    <text evidence="9">The sequence shown here is derived from an EMBL/GenBank/DDBJ whole genome shotgun (WGS) entry which is preliminary data.</text>
</comment>
<evidence type="ECO:0000256" key="7">
    <source>
        <dbReference type="SAM" id="Phobius"/>
    </source>
</evidence>
<accession>A0A0F9NF86</accession>
<keyword evidence="4 7" id="KW-0812">Transmembrane</keyword>
<feature type="transmembrane region" description="Helical" evidence="7">
    <location>
        <begin position="248"/>
        <end position="273"/>
    </location>
</feature>
<dbReference type="GO" id="GO:0055085">
    <property type="term" value="P:transmembrane transport"/>
    <property type="evidence" value="ECO:0007669"/>
    <property type="project" value="InterPro"/>
</dbReference>
<keyword evidence="6 7" id="KW-0472">Membrane</keyword>
<keyword evidence="3" id="KW-1003">Cell membrane</keyword>
<dbReference type="Gene3D" id="1.10.3720.10">
    <property type="entry name" value="MetI-like"/>
    <property type="match status" value="1"/>
</dbReference>
<dbReference type="InterPro" id="IPR050366">
    <property type="entry name" value="BP-dependent_transpt_permease"/>
</dbReference>
<dbReference type="AlphaFoldDB" id="A0A0F9NF86"/>
<evidence type="ECO:0000256" key="6">
    <source>
        <dbReference type="ARBA" id="ARBA00023136"/>
    </source>
</evidence>
<feature type="transmembrane region" description="Helical" evidence="7">
    <location>
        <begin position="168"/>
        <end position="187"/>
    </location>
</feature>
<evidence type="ECO:0000256" key="3">
    <source>
        <dbReference type="ARBA" id="ARBA00022475"/>
    </source>
</evidence>
<dbReference type="SUPFAM" id="SSF161098">
    <property type="entry name" value="MetI-like"/>
    <property type="match status" value="1"/>
</dbReference>
<evidence type="ECO:0000313" key="9">
    <source>
        <dbReference type="EMBL" id="KKN10647.1"/>
    </source>
</evidence>
<name>A0A0F9NF86_9ZZZZ</name>
<evidence type="ECO:0000256" key="4">
    <source>
        <dbReference type="ARBA" id="ARBA00022692"/>
    </source>
</evidence>
<dbReference type="GO" id="GO:0005886">
    <property type="term" value="C:plasma membrane"/>
    <property type="evidence" value="ECO:0007669"/>
    <property type="project" value="UniProtKB-SubCell"/>
</dbReference>
<evidence type="ECO:0000259" key="8">
    <source>
        <dbReference type="PROSITE" id="PS50928"/>
    </source>
</evidence>
<comment type="subcellular location">
    <subcellularLocation>
        <location evidence="1">Cell membrane</location>
        <topology evidence="1">Multi-pass membrane protein</topology>
    </subcellularLocation>
</comment>
<feature type="domain" description="ABC transmembrane type-1" evidence="8">
    <location>
        <begin position="126"/>
        <end position="313"/>
    </location>
</feature>
<evidence type="ECO:0000256" key="1">
    <source>
        <dbReference type="ARBA" id="ARBA00004651"/>
    </source>
</evidence>
<dbReference type="InterPro" id="IPR000515">
    <property type="entry name" value="MetI-like"/>
</dbReference>
<dbReference type="CDD" id="cd06261">
    <property type="entry name" value="TM_PBP2"/>
    <property type="match status" value="1"/>
</dbReference>
<dbReference type="PROSITE" id="PS50928">
    <property type="entry name" value="ABC_TM1"/>
    <property type="match status" value="1"/>
</dbReference>
<sequence length="326" mass="36399">MIKSEQEIDRIKEKKDKPRILSLIKFYLIPGWRVPEFSEQEDIIEKLRSKRRFFRHLLTPLTVVGALIMFIFIIMGVFVPWLTKYPLQQIIPPAIPGVPYVLPSPQHPLGTTRSGYDVLSRMLWGARTSLYMAILPTGIAVGGGLILGTISAYFGGKVDYVLMRIVDIIYSIPVLVIVLILTTTFGLNIIDMLIIWGSFAIAGNLRFMRSLVLQIREMLYVKAAKTGGALKLKVMFSHILPNALPPMILTFFGQMAITMLGIAAIAFLGLVNAQIPNWGTDIYWGNIYKENTLAFLIPGLCTGFFAIAAMLIGDGLRDAIDPRLKI</sequence>
<organism evidence="9">
    <name type="scientific">marine sediment metagenome</name>
    <dbReference type="NCBI Taxonomy" id="412755"/>
    <lineage>
        <taxon>unclassified sequences</taxon>
        <taxon>metagenomes</taxon>
        <taxon>ecological metagenomes</taxon>
    </lineage>
</organism>
<feature type="transmembrane region" description="Helical" evidence="7">
    <location>
        <begin position="293"/>
        <end position="313"/>
    </location>
</feature>